<organism evidence="2 3">
    <name type="scientific">Taeniopygia guttata</name>
    <name type="common">Zebra finch</name>
    <name type="synonym">Poephila guttata</name>
    <dbReference type="NCBI Taxonomy" id="59729"/>
    <lineage>
        <taxon>Eukaryota</taxon>
        <taxon>Metazoa</taxon>
        <taxon>Chordata</taxon>
        <taxon>Craniata</taxon>
        <taxon>Vertebrata</taxon>
        <taxon>Euteleostomi</taxon>
        <taxon>Archelosauria</taxon>
        <taxon>Archosauria</taxon>
        <taxon>Dinosauria</taxon>
        <taxon>Saurischia</taxon>
        <taxon>Theropoda</taxon>
        <taxon>Coelurosauria</taxon>
        <taxon>Aves</taxon>
        <taxon>Neognathae</taxon>
        <taxon>Neoaves</taxon>
        <taxon>Telluraves</taxon>
        <taxon>Australaves</taxon>
        <taxon>Passeriformes</taxon>
        <taxon>Passeroidea</taxon>
        <taxon>Estrildidae</taxon>
        <taxon>Estrildinae</taxon>
        <taxon>Taeniopygia</taxon>
    </lineage>
</organism>
<dbReference type="Proteomes" id="UP000007754">
    <property type="component" value="Chromosome 7"/>
</dbReference>
<reference evidence="2" key="2">
    <citation type="submission" date="2025-08" db="UniProtKB">
        <authorList>
            <consortium name="Ensembl"/>
        </authorList>
    </citation>
    <scope>IDENTIFICATION</scope>
</reference>
<accession>A0A674HF83</accession>
<dbReference type="OMA" id="CWNSHVW"/>
<sequence>CSGWASSHRNQMEHLSRPGHPRATGRTGNCWNSHVWKLLPASSRCSPAFKDSIRVWTLPSKTSAG</sequence>
<reference evidence="2 3" key="1">
    <citation type="journal article" date="2010" name="Nature">
        <title>The genome of a songbird.</title>
        <authorList>
            <person name="Warren W.C."/>
            <person name="Clayton D.F."/>
            <person name="Ellegren H."/>
            <person name="Arnold A.P."/>
            <person name="Hillier L.W."/>
            <person name="Kunstner A."/>
            <person name="Searle S."/>
            <person name="White S."/>
            <person name="Vilella A.J."/>
            <person name="Fairley S."/>
            <person name="Heger A."/>
            <person name="Kong L."/>
            <person name="Ponting C.P."/>
            <person name="Jarvis E.D."/>
            <person name="Mello C.V."/>
            <person name="Minx P."/>
            <person name="Lovell P."/>
            <person name="Velho T.A."/>
            <person name="Ferris M."/>
            <person name="Balakrishnan C.N."/>
            <person name="Sinha S."/>
            <person name="Blatti C."/>
            <person name="London S.E."/>
            <person name="Li Y."/>
            <person name="Lin Y.C."/>
            <person name="George J."/>
            <person name="Sweedler J."/>
            <person name="Southey B."/>
            <person name="Gunaratne P."/>
            <person name="Watson M."/>
            <person name="Nam K."/>
            <person name="Backstrom N."/>
            <person name="Smeds L."/>
            <person name="Nabholz B."/>
            <person name="Itoh Y."/>
            <person name="Whitney O."/>
            <person name="Pfenning A.R."/>
            <person name="Howard J."/>
            <person name="Volker M."/>
            <person name="Skinner B.M."/>
            <person name="Griffin D.K."/>
            <person name="Ye L."/>
            <person name="McLaren W.M."/>
            <person name="Flicek P."/>
            <person name="Quesada V."/>
            <person name="Velasco G."/>
            <person name="Lopez-Otin C."/>
            <person name="Puente X.S."/>
            <person name="Olender T."/>
            <person name="Lancet D."/>
            <person name="Smit A.F."/>
            <person name="Hubley R."/>
            <person name="Konkel M.K."/>
            <person name="Walker J.A."/>
            <person name="Batzer M.A."/>
            <person name="Gu W."/>
            <person name="Pollock D.D."/>
            <person name="Chen L."/>
            <person name="Cheng Z."/>
            <person name="Eichler E.E."/>
            <person name="Stapley J."/>
            <person name="Slate J."/>
            <person name="Ekblom R."/>
            <person name="Birkhead T."/>
            <person name="Burke T."/>
            <person name="Burt D."/>
            <person name="Scharff C."/>
            <person name="Adam I."/>
            <person name="Richard H."/>
            <person name="Sultan M."/>
            <person name="Soldatov A."/>
            <person name="Lehrach H."/>
            <person name="Edwards S.V."/>
            <person name="Yang S.P."/>
            <person name="Li X."/>
            <person name="Graves T."/>
            <person name="Fulton L."/>
            <person name="Nelson J."/>
            <person name="Chinwalla A."/>
            <person name="Hou S."/>
            <person name="Mardis E.R."/>
            <person name="Wilson R.K."/>
        </authorList>
    </citation>
    <scope>NUCLEOTIDE SEQUENCE [LARGE SCALE GENOMIC DNA]</scope>
</reference>
<protein>
    <submittedName>
        <fullName evidence="2">Uncharacterized protein</fullName>
    </submittedName>
</protein>
<dbReference type="Ensembl" id="ENSTGUT00000041464.1">
    <property type="protein sequence ID" value="ENSTGUP00000034413.1"/>
    <property type="gene ID" value="ENSTGUG00000029585.1"/>
</dbReference>
<reference evidence="2" key="3">
    <citation type="submission" date="2025-09" db="UniProtKB">
        <authorList>
            <consortium name="Ensembl"/>
        </authorList>
    </citation>
    <scope>IDENTIFICATION</scope>
</reference>
<dbReference type="GeneTree" id="ENSGT00960000192637"/>
<feature type="region of interest" description="Disordered" evidence="1">
    <location>
        <begin position="1"/>
        <end position="26"/>
    </location>
</feature>
<name>A0A674HF83_TAEGU</name>
<keyword evidence="3" id="KW-1185">Reference proteome</keyword>
<dbReference type="InParanoid" id="A0A674HF83"/>
<evidence type="ECO:0000313" key="2">
    <source>
        <dbReference type="Ensembl" id="ENSTGUP00000034413.1"/>
    </source>
</evidence>
<evidence type="ECO:0000256" key="1">
    <source>
        <dbReference type="SAM" id="MobiDB-lite"/>
    </source>
</evidence>
<proteinExistence type="predicted"/>
<dbReference type="AlphaFoldDB" id="A0A674HF83"/>
<evidence type="ECO:0000313" key="3">
    <source>
        <dbReference type="Proteomes" id="UP000007754"/>
    </source>
</evidence>